<name>A0ABW5V655_9BACI</name>
<keyword evidence="2" id="KW-1185">Reference proteome</keyword>
<proteinExistence type="predicted"/>
<comment type="caution">
    <text evidence="1">The sequence shown here is derived from an EMBL/GenBank/DDBJ whole genome shotgun (WGS) entry which is preliminary data.</text>
</comment>
<sequence>MCENQLVLGENRPFVCENQPVWDENRPFGARINRNGVRIDRWVRKSTGMGRESTVCVRESTGMG</sequence>
<evidence type="ECO:0000313" key="1">
    <source>
        <dbReference type="EMBL" id="MFD2760970.1"/>
    </source>
</evidence>
<dbReference type="Proteomes" id="UP001597502">
    <property type="component" value="Unassembled WGS sequence"/>
</dbReference>
<dbReference type="EMBL" id="JBHUNA010000018">
    <property type="protein sequence ID" value="MFD2760970.1"/>
    <property type="molecule type" value="Genomic_DNA"/>
</dbReference>
<reference evidence="2" key="1">
    <citation type="journal article" date="2019" name="Int. J. Syst. Evol. Microbiol.">
        <title>The Global Catalogue of Microorganisms (GCM) 10K type strain sequencing project: providing services to taxonomists for standard genome sequencing and annotation.</title>
        <authorList>
            <consortium name="The Broad Institute Genomics Platform"/>
            <consortium name="The Broad Institute Genome Sequencing Center for Infectious Disease"/>
            <person name="Wu L."/>
            <person name="Ma J."/>
        </authorList>
    </citation>
    <scope>NUCLEOTIDE SEQUENCE [LARGE SCALE GENOMIC DNA]</scope>
    <source>
        <strain evidence="2">TISTR 1535</strain>
    </source>
</reference>
<protein>
    <submittedName>
        <fullName evidence="1">Uncharacterized protein</fullName>
    </submittedName>
</protein>
<dbReference type="RefSeq" id="WP_382392984.1">
    <property type="nucleotide sequence ID" value="NZ_JBHUNA010000018.1"/>
</dbReference>
<organism evidence="1 2">
    <name type="scientific">Lentibacillus juripiscarius</name>
    <dbReference type="NCBI Taxonomy" id="257446"/>
    <lineage>
        <taxon>Bacteria</taxon>
        <taxon>Bacillati</taxon>
        <taxon>Bacillota</taxon>
        <taxon>Bacilli</taxon>
        <taxon>Bacillales</taxon>
        <taxon>Bacillaceae</taxon>
        <taxon>Lentibacillus</taxon>
    </lineage>
</organism>
<gene>
    <name evidence="1" type="ORF">ACFSUO_08315</name>
</gene>
<accession>A0ABW5V655</accession>
<evidence type="ECO:0000313" key="2">
    <source>
        <dbReference type="Proteomes" id="UP001597502"/>
    </source>
</evidence>